<dbReference type="Proteomes" id="UP000799536">
    <property type="component" value="Unassembled WGS sequence"/>
</dbReference>
<dbReference type="Gene3D" id="3.30.40.10">
    <property type="entry name" value="Zinc/RING finger domain, C3HC4 (zinc finger)"/>
    <property type="match status" value="1"/>
</dbReference>
<dbReference type="InterPro" id="IPR057030">
    <property type="entry name" value="TPR_Rkr-1"/>
</dbReference>
<reference evidence="19" key="1">
    <citation type="journal article" date="2020" name="Stud. Mycol.">
        <title>101 Dothideomycetes genomes: a test case for predicting lifestyles and emergence of pathogens.</title>
        <authorList>
            <person name="Haridas S."/>
            <person name="Albert R."/>
            <person name="Binder M."/>
            <person name="Bloem J."/>
            <person name="Labutti K."/>
            <person name="Salamov A."/>
            <person name="Andreopoulos B."/>
            <person name="Baker S."/>
            <person name="Barry K."/>
            <person name="Bills G."/>
            <person name="Bluhm B."/>
            <person name="Cannon C."/>
            <person name="Castanera R."/>
            <person name="Culley D."/>
            <person name="Daum C."/>
            <person name="Ezra D."/>
            <person name="Gonzalez J."/>
            <person name="Henrissat B."/>
            <person name="Kuo A."/>
            <person name="Liang C."/>
            <person name="Lipzen A."/>
            <person name="Lutzoni F."/>
            <person name="Magnuson J."/>
            <person name="Mondo S."/>
            <person name="Nolan M."/>
            <person name="Ohm R."/>
            <person name="Pangilinan J."/>
            <person name="Park H.-J."/>
            <person name="Ramirez L."/>
            <person name="Alfaro M."/>
            <person name="Sun H."/>
            <person name="Tritt A."/>
            <person name="Yoshinaga Y."/>
            <person name="Zwiers L.-H."/>
            <person name="Turgeon B."/>
            <person name="Goodwin S."/>
            <person name="Spatafora J."/>
            <person name="Crous P."/>
            <person name="Grigoriev I."/>
        </authorList>
    </citation>
    <scope>NUCLEOTIDE SEQUENCE</scope>
    <source>
        <strain evidence="19">ATCC 74209</strain>
    </source>
</reference>
<dbReference type="EC" id="2.3.2.27" evidence="5 16"/>
<dbReference type="SUPFAM" id="SSF48371">
    <property type="entry name" value="ARM repeat"/>
    <property type="match status" value="1"/>
</dbReference>
<keyword evidence="9 16" id="KW-0479">Metal-binding</keyword>
<dbReference type="FunFam" id="3.30.40.10:FF:000038">
    <property type="entry name" value="E3 ubiquitin-protein ligase listerin"/>
    <property type="match status" value="1"/>
</dbReference>
<dbReference type="Pfam" id="PF13639">
    <property type="entry name" value="zf-RING_2"/>
    <property type="match status" value="1"/>
</dbReference>
<evidence type="ECO:0000256" key="1">
    <source>
        <dbReference type="ARBA" id="ARBA00000900"/>
    </source>
</evidence>
<feature type="region of interest" description="Disordered" evidence="17">
    <location>
        <begin position="1"/>
        <end position="25"/>
    </location>
</feature>
<dbReference type="InterPro" id="IPR054476">
    <property type="entry name" value="Ltn1_N"/>
</dbReference>
<dbReference type="SMART" id="SM00744">
    <property type="entry name" value="RINGv"/>
    <property type="match status" value="1"/>
</dbReference>
<evidence type="ECO:0000256" key="4">
    <source>
        <dbReference type="ARBA" id="ARBA00007997"/>
    </source>
</evidence>
<evidence type="ECO:0000256" key="14">
    <source>
        <dbReference type="ARBA" id="ARBA00055150"/>
    </source>
</evidence>
<evidence type="ECO:0000313" key="19">
    <source>
        <dbReference type="EMBL" id="KAF2204969.1"/>
    </source>
</evidence>
<organism evidence="19 20">
    <name type="scientific">Delitschia confertaspora ATCC 74209</name>
    <dbReference type="NCBI Taxonomy" id="1513339"/>
    <lineage>
        <taxon>Eukaryota</taxon>
        <taxon>Fungi</taxon>
        <taxon>Dikarya</taxon>
        <taxon>Ascomycota</taxon>
        <taxon>Pezizomycotina</taxon>
        <taxon>Dothideomycetes</taxon>
        <taxon>Pleosporomycetidae</taxon>
        <taxon>Pleosporales</taxon>
        <taxon>Delitschiaceae</taxon>
        <taxon>Delitschia</taxon>
    </lineage>
</organism>
<keyword evidence="12 16" id="KW-0833">Ubl conjugation pathway</keyword>
<evidence type="ECO:0000256" key="3">
    <source>
        <dbReference type="ARBA" id="ARBA00004906"/>
    </source>
</evidence>
<comment type="function">
    <text evidence="16">E3 ubiquitin-protein ligase. Component of the ribosome quality control complex (RQC), a ribosome-associated complex that mediates ubiquitination and extraction of incompletely synthesized nascent chains for proteasomal degradation.</text>
</comment>
<keyword evidence="13 16" id="KW-0862">Zinc</keyword>
<dbReference type="GO" id="GO:1990112">
    <property type="term" value="C:RQC complex"/>
    <property type="evidence" value="ECO:0007669"/>
    <property type="project" value="UniProtKB-UniRule"/>
</dbReference>
<dbReference type="InterPro" id="IPR001841">
    <property type="entry name" value="Znf_RING"/>
</dbReference>
<dbReference type="SMART" id="SM00184">
    <property type="entry name" value="RING"/>
    <property type="match status" value="1"/>
</dbReference>
<evidence type="ECO:0000256" key="11">
    <source>
        <dbReference type="ARBA" id="ARBA00022771"/>
    </source>
</evidence>
<accession>A0A9P4MT81</accession>
<dbReference type="Pfam" id="PF23280">
    <property type="entry name" value="TPR_26"/>
    <property type="match status" value="1"/>
</dbReference>
<gene>
    <name evidence="19" type="ORF">GQ43DRAFT_363503</name>
</gene>
<comment type="caution">
    <text evidence="19">The sequence shown here is derived from an EMBL/GenBank/DDBJ whole genome shotgun (WGS) entry which is preliminary data.</text>
</comment>
<comment type="function">
    <text evidence="14">E3 ubiquitin-protein ligase component of the ribosome quality control complex (RQC), a ribosome-associated complex that mediates ubiquitination and extraction of incompletely synthesized nascent chains for proteasomal degradation. Mediates ubiquitination of proteins derived from mRNAs lacking stop codons (non-stop proteins) and other translation arrest products induced by poly-lysine sequences and tandem rare codons. Ubiquitination leads to CDC48 recruitment for extraction and degradation of the incomplete translation product. May indirectly play a role in chromatin function and transcription.</text>
</comment>
<dbReference type="InterPro" id="IPR039795">
    <property type="entry name" value="LTN1/Rkr1"/>
</dbReference>
<dbReference type="OrthoDB" id="6108at2759"/>
<dbReference type="InterPro" id="IPR054478">
    <property type="entry name" value="LTN1_UBC"/>
</dbReference>
<name>A0A9P4MT81_9PLEO</name>
<comment type="similarity">
    <text evidence="4 16">Belongs to the LTN1 family.</text>
</comment>
<comment type="catalytic activity">
    <reaction evidence="1 16">
        <text>S-ubiquitinyl-[E2 ubiquitin-conjugating enzyme]-L-cysteine + [acceptor protein]-L-lysine = [E2 ubiquitin-conjugating enzyme]-L-cysteine + N(6)-ubiquitinyl-[acceptor protein]-L-lysine.</text>
        <dbReference type="EC" id="2.3.2.27"/>
    </reaction>
</comment>
<dbReference type="GO" id="GO:0061630">
    <property type="term" value="F:ubiquitin protein ligase activity"/>
    <property type="evidence" value="ECO:0007669"/>
    <property type="project" value="UniProtKB-UniRule"/>
</dbReference>
<dbReference type="CDD" id="cd16491">
    <property type="entry name" value="RING-CH-C4HC3_LTN1"/>
    <property type="match status" value="1"/>
</dbReference>
<dbReference type="SUPFAM" id="SSF57850">
    <property type="entry name" value="RING/U-box"/>
    <property type="match status" value="1"/>
</dbReference>
<evidence type="ECO:0000313" key="20">
    <source>
        <dbReference type="Proteomes" id="UP000799536"/>
    </source>
</evidence>
<dbReference type="PANTHER" id="PTHR12389">
    <property type="entry name" value="ZINC FINGER PROTEIN 294"/>
    <property type="match status" value="1"/>
</dbReference>
<dbReference type="GO" id="GO:0005829">
    <property type="term" value="C:cytosol"/>
    <property type="evidence" value="ECO:0007669"/>
    <property type="project" value="UniProtKB-SubCell"/>
</dbReference>
<evidence type="ECO:0000256" key="5">
    <source>
        <dbReference type="ARBA" id="ARBA00012483"/>
    </source>
</evidence>
<dbReference type="InterPro" id="IPR016024">
    <property type="entry name" value="ARM-type_fold"/>
</dbReference>
<dbReference type="GO" id="GO:0043023">
    <property type="term" value="F:ribosomal large subunit binding"/>
    <property type="evidence" value="ECO:0007669"/>
    <property type="project" value="TreeGrafter"/>
</dbReference>
<dbReference type="Gene3D" id="1.25.10.10">
    <property type="entry name" value="Leucine-rich Repeat Variant"/>
    <property type="match status" value="1"/>
</dbReference>
<dbReference type="GO" id="GO:0072344">
    <property type="term" value="P:rescue of stalled ribosome"/>
    <property type="evidence" value="ECO:0007669"/>
    <property type="project" value="UniProtKB-UniRule"/>
</dbReference>
<keyword evidence="10" id="KW-0677">Repeat</keyword>
<comment type="subunit">
    <text evidence="16">Component of the ribosome quality control complex (RQC).</text>
</comment>
<feature type="compositionally biased region" description="Low complexity" evidence="17">
    <location>
        <begin position="7"/>
        <end position="25"/>
    </location>
</feature>
<keyword evidence="11 15" id="KW-0863">Zinc-finger</keyword>
<evidence type="ECO:0000256" key="17">
    <source>
        <dbReference type="SAM" id="MobiDB-lite"/>
    </source>
</evidence>
<dbReference type="SMART" id="SM01197">
    <property type="entry name" value="FANCL_C"/>
    <property type="match status" value="1"/>
</dbReference>
<keyword evidence="20" id="KW-1185">Reference proteome</keyword>
<keyword evidence="8 16" id="KW-0808">Transferase</keyword>
<evidence type="ECO:0000256" key="15">
    <source>
        <dbReference type="PROSITE-ProRule" id="PRU00175"/>
    </source>
</evidence>
<proteinExistence type="inferred from homology"/>
<dbReference type="GO" id="GO:1990116">
    <property type="term" value="P:ribosome-associated ubiquitin-dependent protein catabolic process"/>
    <property type="evidence" value="ECO:0007669"/>
    <property type="project" value="UniProtKB-UniRule"/>
</dbReference>
<comment type="subcellular location">
    <subcellularLocation>
        <location evidence="2">Cytoplasm</location>
        <location evidence="2">Cytosol</location>
    </subcellularLocation>
</comment>
<dbReference type="PANTHER" id="PTHR12389:SF0">
    <property type="entry name" value="E3 UBIQUITIN-PROTEIN LIGASE LISTERIN"/>
    <property type="match status" value="1"/>
</dbReference>
<evidence type="ECO:0000256" key="9">
    <source>
        <dbReference type="ARBA" id="ARBA00022723"/>
    </source>
</evidence>
<dbReference type="Pfam" id="PF23009">
    <property type="entry name" value="UBC_like"/>
    <property type="match status" value="1"/>
</dbReference>
<comment type="pathway">
    <text evidence="3 16">Protein modification; protein ubiquitination.</text>
</comment>
<dbReference type="EMBL" id="ML993865">
    <property type="protein sequence ID" value="KAF2204969.1"/>
    <property type="molecule type" value="Genomic_DNA"/>
</dbReference>
<evidence type="ECO:0000256" key="13">
    <source>
        <dbReference type="ARBA" id="ARBA00022833"/>
    </source>
</evidence>
<keyword evidence="7" id="KW-0963">Cytoplasm</keyword>
<sequence>MSKRQAKSQASSSRAAFGAATTGFGTPSSFGFSISSSPLSYVTEPPDLSSISDPNVVVYFRNLSKKDSTTKAKALEDLQAYISALDEPVEEAVLEAWIKAFPRTSIDNSRRVRQLAFTLQGAICVSAGKRVAKYMPKAVGAWLSGLYDTDRATVKATQDSLRQVFSTVEKLQNVRRAYQQPILEYCRDAISNETALTLSDERTVSPDDAEAKYGRVISACIAVIGSLLTELRPEDLAKCQSDYETLLGTDKIWTFATNSDASVRRSLHRFLRTCLSTQPESVEKNLDAISKAYLSNALNSDQAGSSYEYANTLAQLTARFPMVWTDHYSSKTSVTKRLRQFLKRGSQSSPREFWEQVKCIVESLPKDVIPDTAADVAETLSAMRGGIIRKEEPRTNIPVAFSVYLDTADHLCTTLPDDDKHRIMTELILPIIQQYIRPDPELSQWTLPPNGSDIVCKAMALGCMPAILHTEWPQYAANLVQDIKTSAPEQAKDHDKSQKALIDQAARLAKLQEYSLNKDPSSQLRDTFLKASASIVKEALEVLKGRNGKPYGAAGVIAELLRRNKSLVLSDPRTKEQLSRFAQDDVPQLLLSPSATHCTEILFSFCESPFFKDAWISSLKTVLHAPESTRKMTALESIMAPAEIQSFDLASSDPELQNYIKTKVAAALVGEVTWDSFDRILYSASKTMSSATTDDILSNMADALSLSDQSPNALRGFHHVVKQNPSFLKPFLSSPKGSNLLAQLLSVSESSSDDITQEASAVYSSLQALLATGSGSKQSMYDVIHQGLLNASKNSISVETLVDLAKDLLNSVDAKEEIGKILPSTDEWNSALLPFLRTPPRSSLAFSNPLEGAVYMVKHDITPNRPQSVPRDTEGYSAAFRIGQFVTKLLKDTDLLAKIPFETRHGLLENVAVTFQLADDNLGLAGANNLWVDYNAESEADAIALMDEAQAFITRHLKELSSNWTHSSQYQNQHSLLSWAMDVLLRCPEEALPKAYWLSRTHSVLISSMIEVHGWNSDYNADMQEKLKQFRKLPNPLVLAGFLAAFKEPLATSRACERMCNEFVADLTYSDIEQKQEKILQQLVLLNIILYGQDEIGRSIAKPRLVSFVKHIVPWVQDTAAPLSIRAEVCRTLTVLLPFMADIYDSLWGNLLEALSESWSKTEKLQDGAKEADSGIPFVHASLKLYAQLRTLTEGEDPNDDLVDAWKESEETIAQGLVNLLKRTQHFPDEYHQPLKVVNEVLARQTAKVPLKYLESAEDLYPLLYVDSQPVQQTAFKILQKQIAAAQEQISIDVVIEKTTARLPEELLSLILEAPTVAALAEANFERSMPLPLRGYFFSWFLVFEHLEHSSYKVKSDYVEQLKEGDYAPGLLNFMFDFLGHTHNKPADVSKFDVTTYTPDVEPPRQDTQWILAHLYFLCLRHIPSLTKSWWIDCKSRPVVVSLEGWTEKYISPPVISAALETVSTWAKSQEVSDPDSPFTIKISPRARELTASYIVDDQTMTMRISLPPSFPLSNALVEGLSRVAVDEKKWQSWLRISQGAITFANGNLVDGLTTFKRNVEGALKGQTECAICYSIVGPDKRVPEKRCSTCKNLFHGGCLFKWFKTSSSSSCPLCRNSFHYA</sequence>
<dbReference type="InterPro" id="IPR039804">
    <property type="entry name" value="RING-CH-C4HC3_LTN1"/>
</dbReference>
<evidence type="ECO:0000256" key="8">
    <source>
        <dbReference type="ARBA" id="ARBA00022679"/>
    </source>
</evidence>
<evidence type="ECO:0000259" key="18">
    <source>
        <dbReference type="PROSITE" id="PS50089"/>
    </source>
</evidence>
<evidence type="ECO:0000256" key="16">
    <source>
        <dbReference type="RuleBase" id="RU367090"/>
    </source>
</evidence>
<evidence type="ECO:0000256" key="2">
    <source>
        <dbReference type="ARBA" id="ARBA00004514"/>
    </source>
</evidence>
<dbReference type="Pfam" id="PF22958">
    <property type="entry name" value="Ltn1_1st"/>
    <property type="match status" value="1"/>
</dbReference>
<feature type="domain" description="RING-type" evidence="18">
    <location>
        <begin position="1570"/>
        <end position="1616"/>
    </location>
</feature>
<dbReference type="GO" id="GO:0008270">
    <property type="term" value="F:zinc ion binding"/>
    <property type="evidence" value="ECO:0007669"/>
    <property type="project" value="UniProtKB-KW"/>
</dbReference>
<dbReference type="PROSITE" id="PS50089">
    <property type="entry name" value="ZF_RING_2"/>
    <property type="match status" value="1"/>
</dbReference>
<evidence type="ECO:0000256" key="12">
    <source>
        <dbReference type="ARBA" id="ARBA00022786"/>
    </source>
</evidence>
<dbReference type="InterPro" id="IPR054477">
    <property type="entry name" value="LTN1_E3_ligase_6th"/>
</dbReference>
<dbReference type="Pfam" id="PF22999">
    <property type="entry name" value="LTN1_E3_ligase_6th"/>
    <property type="match status" value="1"/>
</dbReference>
<dbReference type="InterPro" id="IPR011989">
    <property type="entry name" value="ARM-like"/>
</dbReference>
<evidence type="ECO:0000256" key="7">
    <source>
        <dbReference type="ARBA" id="ARBA00022490"/>
    </source>
</evidence>
<evidence type="ECO:0000256" key="6">
    <source>
        <dbReference type="ARBA" id="ARBA00017157"/>
    </source>
</evidence>
<evidence type="ECO:0000256" key="10">
    <source>
        <dbReference type="ARBA" id="ARBA00022737"/>
    </source>
</evidence>
<dbReference type="InterPro" id="IPR011016">
    <property type="entry name" value="Znf_RING-CH"/>
</dbReference>
<dbReference type="InterPro" id="IPR013083">
    <property type="entry name" value="Znf_RING/FYVE/PHD"/>
</dbReference>
<protein>
    <recommendedName>
        <fullName evidence="6 16">E3 ubiquitin-protein ligase listerin</fullName>
        <ecNumber evidence="5 16">2.3.2.27</ecNumber>
    </recommendedName>
    <alternativeName>
        <fullName evidence="16">RING-type E3 ubiquitin transferase listerin</fullName>
    </alternativeName>
</protein>